<dbReference type="PANTHER" id="PTHR43489">
    <property type="entry name" value="ISOMERASE"/>
    <property type="match status" value="1"/>
</dbReference>
<accession>A0A480APP4</accession>
<dbReference type="OrthoDB" id="9786584at2"/>
<name>A0A480APP4_9BURK</name>
<dbReference type="FunFam" id="3.20.20.150:FF:000007">
    <property type="entry name" value="Hydroxypyruvate isomerase"/>
    <property type="match status" value="1"/>
</dbReference>
<evidence type="ECO:0000256" key="1">
    <source>
        <dbReference type="ARBA" id="ARBA00023235"/>
    </source>
</evidence>
<dbReference type="Gene3D" id="3.20.20.150">
    <property type="entry name" value="Divalent-metal-dependent TIM barrel enzymes"/>
    <property type="match status" value="1"/>
</dbReference>
<dbReference type="Proteomes" id="UP000301751">
    <property type="component" value="Unassembled WGS sequence"/>
</dbReference>
<keyword evidence="5" id="KW-0670">Pyruvate</keyword>
<dbReference type="InterPro" id="IPR013022">
    <property type="entry name" value="Xyl_isomerase-like_TIM-brl"/>
</dbReference>
<dbReference type="SUPFAM" id="SSF51658">
    <property type="entry name" value="Xylose isomerase-like"/>
    <property type="match status" value="1"/>
</dbReference>
<gene>
    <name evidence="5" type="primary">hyi</name>
    <name evidence="5" type="ORF">AQPW35_26700</name>
</gene>
<dbReference type="PIRSF" id="PIRSF006241">
    <property type="entry name" value="HyI"/>
    <property type="match status" value="1"/>
</dbReference>
<dbReference type="InterPro" id="IPR050417">
    <property type="entry name" value="Sugar_Epim/Isomerase"/>
</dbReference>
<comment type="caution">
    <text evidence="5">The sequence shown here is derived from an EMBL/GenBank/DDBJ whole genome shotgun (WGS) entry which is preliminary data.</text>
</comment>
<dbReference type="InterPro" id="IPR026040">
    <property type="entry name" value="HyI-like"/>
</dbReference>
<feature type="active site" description="Proton donor/acceptor" evidence="3">
    <location>
        <position position="243"/>
    </location>
</feature>
<dbReference type="NCBIfam" id="NF043033">
    <property type="entry name" value="OxoTetrIsom"/>
    <property type="match status" value="1"/>
</dbReference>
<organism evidence="5 6">
    <name type="scientific">Pseudaquabacterium pictum</name>
    <dbReference type="NCBI Taxonomy" id="2315236"/>
    <lineage>
        <taxon>Bacteria</taxon>
        <taxon>Pseudomonadati</taxon>
        <taxon>Pseudomonadota</taxon>
        <taxon>Betaproteobacteria</taxon>
        <taxon>Burkholderiales</taxon>
        <taxon>Sphaerotilaceae</taxon>
        <taxon>Pseudaquabacterium</taxon>
    </lineage>
</organism>
<protein>
    <submittedName>
        <fullName evidence="5">Hydroxypyruvate isomerase</fullName>
    </submittedName>
</protein>
<feature type="active site" description="Proton donor/acceptor" evidence="3">
    <location>
        <position position="144"/>
    </location>
</feature>
<dbReference type="GO" id="GO:0046487">
    <property type="term" value="P:glyoxylate metabolic process"/>
    <property type="evidence" value="ECO:0007669"/>
    <property type="project" value="TreeGrafter"/>
</dbReference>
<dbReference type="PANTHER" id="PTHR43489:SF13">
    <property type="entry name" value="HYDROXYPYRUVATE ISOMERASE"/>
    <property type="match status" value="1"/>
</dbReference>
<keyword evidence="6" id="KW-1185">Reference proteome</keyword>
<dbReference type="RefSeq" id="WP_137733329.1">
    <property type="nucleotide sequence ID" value="NZ_BJCL01000006.1"/>
</dbReference>
<evidence type="ECO:0000256" key="3">
    <source>
        <dbReference type="PIRSR" id="PIRSR006241-50"/>
    </source>
</evidence>
<comment type="similarity">
    <text evidence="2">Belongs to the hyi family.</text>
</comment>
<evidence type="ECO:0000259" key="4">
    <source>
        <dbReference type="Pfam" id="PF01261"/>
    </source>
</evidence>
<sequence length="270" mass="29392">MPRFAANLSMLYNEHAFVDRFAAAAADGFDAVEYLFPYAVPAAELAARLQQQGLTQALFNAPPGNFDAGERGLACLPDRVDEFRRGFIDQALPYAAALGCQRVHVMAGLVPAGADRGALRDTYLDNLAWAAQQAAPHGVNVLIEPINTRDIPGFFLNRQDEAHAIVQAVGAPNLKVQFDLYHCQIVEGDLAMKIKQHLPTGRVGHFQIAGVPERHEPDLGEVHFPYLFSLLDSLGWDGFVGCEYRPRDTSPGGTSAGLGWLRAWRAAQAA</sequence>
<dbReference type="Pfam" id="PF01261">
    <property type="entry name" value="AP_endonuc_2"/>
    <property type="match status" value="1"/>
</dbReference>
<dbReference type="EMBL" id="BJCL01000006">
    <property type="protein sequence ID" value="GCL63589.1"/>
    <property type="molecule type" value="Genomic_DNA"/>
</dbReference>
<dbReference type="GO" id="GO:0008903">
    <property type="term" value="F:hydroxypyruvate isomerase activity"/>
    <property type="evidence" value="ECO:0007669"/>
    <property type="project" value="TreeGrafter"/>
</dbReference>
<dbReference type="InterPro" id="IPR053398">
    <property type="entry name" value="HPT_OtnI_isomerases"/>
</dbReference>
<evidence type="ECO:0000313" key="5">
    <source>
        <dbReference type="EMBL" id="GCL63589.1"/>
    </source>
</evidence>
<feature type="domain" description="Xylose isomerase-like TIM barrel" evidence="4">
    <location>
        <begin position="21"/>
        <end position="263"/>
    </location>
</feature>
<proteinExistence type="inferred from homology"/>
<dbReference type="InterPro" id="IPR036237">
    <property type="entry name" value="Xyl_isomerase-like_sf"/>
</dbReference>
<reference evidence="6" key="1">
    <citation type="submission" date="2019-03" db="EMBL/GenBank/DDBJ databases">
        <title>Aquabacterium pictum sp.nov., the first bacteriochlorophyll a-containing freshwater bacterium in the genus Aquabacterium of the class Betaproteobacteria.</title>
        <authorList>
            <person name="Hirose S."/>
            <person name="Tank M."/>
            <person name="Hara E."/>
            <person name="Tamaki H."/>
            <person name="Takaichi S."/>
            <person name="Haruta S."/>
            <person name="Hanada S."/>
        </authorList>
    </citation>
    <scope>NUCLEOTIDE SEQUENCE [LARGE SCALE GENOMIC DNA]</scope>
    <source>
        <strain evidence="6">W35</strain>
    </source>
</reference>
<evidence type="ECO:0000313" key="6">
    <source>
        <dbReference type="Proteomes" id="UP000301751"/>
    </source>
</evidence>
<keyword evidence="1 2" id="KW-0413">Isomerase</keyword>
<dbReference type="AlphaFoldDB" id="A0A480APP4"/>
<evidence type="ECO:0000256" key="2">
    <source>
        <dbReference type="PIRNR" id="PIRNR006241"/>
    </source>
</evidence>